<reference evidence="7 8" key="1">
    <citation type="submission" date="2019-10" db="EMBL/GenBank/DDBJ databases">
        <title>Streptomyces smaragdinus sp. nov. and Streptomyces fabii sp. nov., isolated from the gut of fungus growing-termite Macrotermes natalensis.</title>
        <authorList>
            <person name="Schwitalla J."/>
            <person name="Benndorf R."/>
            <person name="Martin K."/>
            <person name="De Beer W."/>
            <person name="Kaster A.-K."/>
            <person name="Vollmers J."/>
            <person name="Poulsen M."/>
            <person name="Beemelmanns C."/>
        </authorList>
    </citation>
    <scope>NUCLEOTIDE SEQUENCE [LARGE SCALE GENOMIC DNA]</scope>
    <source>
        <strain evidence="7 8">RB5</strain>
    </source>
</reference>
<feature type="domain" description="D-isomer specific 2-hydroxyacid dehydrogenase NAD-binding" evidence="6">
    <location>
        <begin position="114"/>
        <end position="290"/>
    </location>
</feature>
<dbReference type="Pfam" id="PF00389">
    <property type="entry name" value="2-Hacid_dh"/>
    <property type="match status" value="1"/>
</dbReference>
<dbReference type="AlphaFoldDB" id="A0A7K0CGG3"/>
<keyword evidence="8" id="KW-1185">Reference proteome</keyword>
<evidence type="ECO:0000313" key="8">
    <source>
        <dbReference type="Proteomes" id="UP000466345"/>
    </source>
</evidence>
<dbReference type="GO" id="GO:0051287">
    <property type="term" value="F:NAD binding"/>
    <property type="evidence" value="ECO:0007669"/>
    <property type="project" value="InterPro"/>
</dbReference>
<dbReference type="EMBL" id="WEGJ01000004">
    <property type="protein sequence ID" value="MQY11834.1"/>
    <property type="molecule type" value="Genomic_DNA"/>
</dbReference>
<proteinExistence type="inferred from homology"/>
<dbReference type="SUPFAM" id="SSF51735">
    <property type="entry name" value="NAD(P)-binding Rossmann-fold domains"/>
    <property type="match status" value="1"/>
</dbReference>
<dbReference type="Pfam" id="PF02826">
    <property type="entry name" value="2-Hacid_dh_C"/>
    <property type="match status" value="1"/>
</dbReference>
<evidence type="ECO:0000256" key="2">
    <source>
        <dbReference type="ARBA" id="ARBA00023002"/>
    </source>
</evidence>
<dbReference type="PANTHER" id="PTHR42789:SF1">
    <property type="entry name" value="D-ISOMER SPECIFIC 2-HYDROXYACID DEHYDROGENASE FAMILY PROTEIN (AFU_ORTHOLOGUE AFUA_6G10090)"/>
    <property type="match status" value="1"/>
</dbReference>
<keyword evidence="2 4" id="KW-0560">Oxidoreductase</keyword>
<dbReference type="InterPro" id="IPR029753">
    <property type="entry name" value="D-isomer_DH_CS"/>
</dbReference>
<dbReference type="Proteomes" id="UP000466345">
    <property type="component" value="Unassembled WGS sequence"/>
</dbReference>
<evidence type="ECO:0000256" key="1">
    <source>
        <dbReference type="ARBA" id="ARBA00005854"/>
    </source>
</evidence>
<dbReference type="InterPro" id="IPR006139">
    <property type="entry name" value="D-isomer_2_OHA_DH_cat_dom"/>
</dbReference>
<dbReference type="InterPro" id="IPR006140">
    <property type="entry name" value="D-isomer_DH_NAD-bd"/>
</dbReference>
<dbReference type="PROSITE" id="PS00670">
    <property type="entry name" value="D_2_HYDROXYACID_DH_2"/>
    <property type="match status" value="1"/>
</dbReference>
<dbReference type="Gene3D" id="3.40.50.720">
    <property type="entry name" value="NAD(P)-binding Rossmann-like Domain"/>
    <property type="match status" value="2"/>
</dbReference>
<dbReference type="OrthoDB" id="117809at2"/>
<evidence type="ECO:0000256" key="3">
    <source>
        <dbReference type="ARBA" id="ARBA00023027"/>
    </source>
</evidence>
<sequence>MRPTIAVALEEGLRRLFFTAEQWRELEEAGELRICGIDPERLAKELADAEVVVTGWNTPRLEGELLAAAPRLKLVAHTGAALRFLVGDEVFARGIRVSQAGEAMAPAVAEVSLAFTLTLLHRIHRFDHALHSGAGWTRTKYGTLEASELRGSVIGVVGASRTGRAYMELVRALGGVLLLADPMVTAGQAAALGAELVPLDELLERSRIVALHAPAIPETRRLIGRRELGLMADGAGLVNTARSWLVDSDALLEELREGRLDGALDVYDEEPLPVSSPLRGLPNVLLTPHEAAGAVQVRRRQGRIVVDEIGRFLAGEPLRHEMTREILATTA</sequence>
<evidence type="ECO:0000259" key="5">
    <source>
        <dbReference type="Pfam" id="PF00389"/>
    </source>
</evidence>
<organism evidence="7 8">
    <name type="scientific">Streptomyces smaragdinus</name>
    <dbReference type="NCBI Taxonomy" id="2585196"/>
    <lineage>
        <taxon>Bacteria</taxon>
        <taxon>Bacillati</taxon>
        <taxon>Actinomycetota</taxon>
        <taxon>Actinomycetes</taxon>
        <taxon>Kitasatosporales</taxon>
        <taxon>Streptomycetaceae</taxon>
        <taxon>Streptomyces</taxon>
    </lineage>
</organism>
<evidence type="ECO:0000259" key="6">
    <source>
        <dbReference type="Pfam" id="PF02826"/>
    </source>
</evidence>
<comment type="similarity">
    <text evidence="1 4">Belongs to the D-isomer specific 2-hydroxyacid dehydrogenase family.</text>
</comment>
<dbReference type="PANTHER" id="PTHR42789">
    <property type="entry name" value="D-ISOMER SPECIFIC 2-HYDROXYACID DEHYDROGENASE FAMILY PROTEIN (AFU_ORTHOLOGUE AFUA_6G10090)"/>
    <property type="match status" value="1"/>
</dbReference>
<dbReference type="InterPro" id="IPR036291">
    <property type="entry name" value="NAD(P)-bd_dom_sf"/>
</dbReference>
<name>A0A7K0CGG3_9ACTN</name>
<keyword evidence="3" id="KW-0520">NAD</keyword>
<dbReference type="CDD" id="cd12167">
    <property type="entry name" value="2-Hacid_dh_8"/>
    <property type="match status" value="1"/>
</dbReference>
<accession>A0A7K0CGG3</accession>
<feature type="domain" description="D-isomer specific 2-hydroxyacid dehydrogenase catalytic" evidence="5">
    <location>
        <begin position="24"/>
        <end position="321"/>
    </location>
</feature>
<dbReference type="EC" id="1.1.1.95" evidence="7"/>
<evidence type="ECO:0000313" key="7">
    <source>
        <dbReference type="EMBL" id="MQY11834.1"/>
    </source>
</evidence>
<dbReference type="SUPFAM" id="SSF52283">
    <property type="entry name" value="Formate/glycerate dehydrogenase catalytic domain-like"/>
    <property type="match status" value="1"/>
</dbReference>
<dbReference type="RefSeq" id="WP_153451097.1">
    <property type="nucleotide sequence ID" value="NZ_WEGJ01000004.1"/>
</dbReference>
<comment type="caution">
    <text evidence="7">The sequence shown here is derived from an EMBL/GenBank/DDBJ whole genome shotgun (WGS) entry which is preliminary data.</text>
</comment>
<dbReference type="InterPro" id="IPR050857">
    <property type="entry name" value="D-2-hydroxyacid_DH"/>
</dbReference>
<dbReference type="GO" id="GO:0004617">
    <property type="term" value="F:phosphoglycerate dehydrogenase activity"/>
    <property type="evidence" value="ECO:0007669"/>
    <property type="project" value="UniProtKB-EC"/>
</dbReference>
<gene>
    <name evidence="7" type="primary">serA_1</name>
    <name evidence="7" type="ORF">SRB5_19530</name>
</gene>
<protein>
    <submittedName>
        <fullName evidence="7">D-3-phosphoglycerate dehydrogenase</fullName>
        <ecNumber evidence="7">1.1.1.95</ecNumber>
    </submittedName>
</protein>
<evidence type="ECO:0000256" key="4">
    <source>
        <dbReference type="RuleBase" id="RU003719"/>
    </source>
</evidence>